<gene>
    <name evidence="9" type="ORF">ACFQLX_17820</name>
</gene>
<feature type="transmembrane region" description="Helical" evidence="7">
    <location>
        <begin position="296"/>
        <end position="318"/>
    </location>
</feature>
<keyword evidence="2 7" id="KW-0813">Transport</keyword>
<dbReference type="EMBL" id="JBHSZO010000027">
    <property type="protein sequence ID" value="MFC7220007.1"/>
    <property type="molecule type" value="Genomic_DNA"/>
</dbReference>
<feature type="transmembrane region" description="Helical" evidence="7">
    <location>
        <begin position="241"/>
        <end position="267"/>
    </location>
</feature>
<comment type="caution">
    <text evidence="9">The sequence shown here is derived from an EMBL/GenBank/DDBJ whole genome shotgun (WGS) entry which is preliminary data.</text>
</comment>
<evidence type="ECO:0000256" key="2">
    <source>
        <dbReference type="ARBA" id="ARBA00022448"/>
    </source>
</evidence>
<reference evidence="10" key="1">
    <citation type="journal article" date="2019" name="Int. J. Syst. Evol. Microbiol.">
        <title>The Global Catalogue of Microorganisms (GCM) 10K type strain sequencing project: providing services to taxonomists for standard genome sequencing and annotation.</title>
        <authorList>
            <consortium name="The Broad Institute Genomics Platform"/>
            <consortium name="The Broad Institute Genome Sequencing Center for Infectious Disease"/>
            <person name="Wu L."/>
            <person name="Ma J."/>
        </authorList>
    </citation>
    <scope>NUCLEOTIDE SEQUENCE [LARGE SCALE GENOMIC DNA]</scope>
    <source>
        <strain evidence="10">CGMCC 1.13681</strain>
    </source>
</reference>
<feature type="transmembrane region" description="Helical" evidence="7">
    <location>
        <begin position="185"/>
        <end position="205"/>
    </location>
</feature>
<evidence type="ECO:0000259" key="8">
    <source>
        <dbReference type="PROSITE" id="PS50928"/>
    </source>
</evidence>
<dbReference type="Pfam" id="PF00528">
    <property type="entry name" value="BPD_transp_1"/>
    <property type="match status" value="1"/>
</dbReference>
<feature type="transmembrane region" description="Helical" evidence="7">
    <location>
        <begin position="9"/>
        <end position="30"/>
    </location>
</feature>
<protein>
    <submittedName>
        <fullName evidence="9">ABC transporter permease</fullName>
    </submittedName>
</protein>
<evidence type="ECO:0000256" key="3">
    <source>
        <dbReference type="ARBA" id="ARBA00022475"/>
    </source>
</evidence>
<dbReference type="InterPro" id="IPR035906">
    <property type="entry name" value="MetI-like_sf"/>
</dbReference>
<evidence type="ECO:0000256" key="4">
    <source>
        <dbReference type="ARBA" id="ARBA00022692"/>
    </source>
</evidence>
<name>A0ABW2GK53_9ACTN</name>
<dbReference type="PANTHER" id="PTHR30465">
    <property type="entry name" value="INNER MEMBRANE ABC TRANSPORTER"/>
    <property type="match status" value="1"/>
</dbReference>
<keyword evidence="5 7" id="KW-1133">Transmembrane helix</keyword>
<proteinExistence type="inferred from homology"/>
<dbReference type="InterPro" id="IPR045621">
    <property type="entry name" value="BPD_transp_1_N"/>
</dbReference>
<sequence>MLQFLIRRVLGAVVILVGITIFTFALFYVVPQDPALLMCGKNCTDSNIQRIHENLGIDQPVINQFWDYLVGLFAGRDFATTACPAPCLGVSFDTGTPVLDTIMDRFPLTLSLTFGGIFFFLIIGLGSGMIAAWYKGTLIDKFFSGLSMTLSAFQIYVLGPLIMLALVYSTGWLEKPADVPITESVSGWAMGLLIPWFVISTIFAAQYTRMSRASLIEQLQEEHIRTARAKGMSRPYVFFRYAWRGSLVPIVTILGMDLGSLLGGAIATEFTFNLHGLGKLAVGAVNKVDMPMSMGVLLFGAFFILLLNIVVDALYAFIDPRVRLS</sequence>
<keyword evidence="3" id="KW-1003">Cell membrane</keyword>
<evidence type="ECO:0000313" key="10">
    <source>
        <dbReference type="Proteomes" id="UP001596413"/>
    </source>
</evidence>
<dbReference type="Proteomes" id="UP001596413">
    <property type="component" value="Unassembled WGS sequence"/>
</dbReference>
<keyword evidence="4 7" id="KW-0812">Transmembrane</keyword>
<evidence type="ECO:0000256" key="5">
    <source>
        <dbReference type="ARBA" id="ARBA00022989"/>
    </source>
</evidence>
<dbReference type="PANTHER" id="PTHR30465:SF0">
    <property type="entry name" value="OLIGOPEPTIDE TRANSPORT SYSTEM PERMEASE PROTEIN APPB"/>
    <property type="match status" value="1"/>
</dbReference>
<dbReference type="Gene3D" id="1.10.3720.10">
    <property type="entry name" value="MetI-like"/>
    <property type="match status" value="1"/>
</dbReference>
<dbReference type="SUPFAM" id="SSF161098">
    <property type="entry name" value="MetI-like"/>
    <property type="match status" value="1"/>
</dbReference>
<evidence type="ECO:0000256" key="6">
    <source>
        <dbReference type="ARBA" id="ARBA00023136"/>
    </source>
</evidence>
<dbReference type="Pfam" id="PF19300">
    <property type="entry name" value="BPD_transp_1_N"/>
    <property type="match status" value="1"/>
</dbReference>
<organism evidence="9 10">
    <name type="scientific">Streptomyces polyrhachis</name>
    <dbReference type="NCBI Taxonomy" id="1282885"/>
    <lineage>
        <taxon>Bacteria</taxon>
        <taxon>Bacillati</taxon>
        <taxon>Actinomycetota</taxon>
        <taxon>Actinomycetes</taxon>
        <taxon>Kitasatosporales</taxon>
        <taxon>Streptomycetaceae</taxon>
        <taxon>Streptomyces</taxon>
    </lineage>
</organism>
<accession>A0ABW2GK53</accession>
<dbReference type="CDD" id="cd06261">
    <property type="entry name" value="TM_PBP2"/>
    <property type="match status" value="1"/>
</dbReference>
<comment type="subcellular location">
    <subcellularLocation>
        <location evidence="1 7">Cell membrane</location>
        <topology evidence="1 7">Multi-pass membrane protein</topology>
    </subcellularLocation>
</comment>
<dbReference type="PROSITE" id="PS50928">
    <property type="entry name" value="ABC_TM1"/>
    <property type="match status" value="1"/>
</dbReference>
<feature type="transmembrane region" description="Helical" evidence="7">
    <location>
        <begin position="112"/>
        <end position="134"/>
    </location>
</feature>
<evidence type="ECO:0000256" key="7">
    <source>
        <dbReference type="RuleBase" id="RU363032"/>
    </source>
</evidence>
<comment type="similarity">
    <text evidence="7">Belongs to the binding-protein-dependent transport system permease family.</text>
</comment>
<evidence type="ECO:0000256" key="1">
    <source>
        <dbReference type="ARBA" id="ARBA00004651"/>
    </source>
</evidence>
<keyword evidence="6 7" id="KW-0472">Membrane</keyword>
<feature type="transmembrane region" description="Helical" evidence="7">
    <location>
        <begin position="155"/>
        <end position="173"/>
    </location>
</feature>
<dbReference type="InterPro" id="IPR000515">
    <property type="entry name" value="MetI-like"/>
</dbReference>
<feature type="domain" description="ABC transmembrane type-1" evidence="8">
    <location>
        <begin position="106"/>
        <end position="315"/>
    </location>
</feature>
<keyword evidence="10" id="KW-1185">Reference proteome</keyword>
<dbReference type="RefSeq" id="WP_386416348.1">
    <property type="nucleotide sequence ID" value="NZ_JBHSZO010000027.1"/>
</dbReference>
<evidence type="ECO:0000313" key="9">
    <source>
        <dbReference type="EMBL" id="MFC7220007.1"/>
    </source>
</evidence>